<feature type="chain" id="PRO_5016079847" description="Haem-binding uptake Tiki superfamily ChaN domain-containing protein" evidence="1">
    <location>
        <begin position="21"/>
        <end position="304"/>
    </location>
</feature>
<dbReference type="Proteomes" id="UP000248079">
    <property type="component" value="Unassembled WGS sequence"/>
</dbReference>
<dbReference type="InterPro" id="IPR043749">
    <property type="entry name" value="DUF5694"/>
</dbReference>
<evidence type="ECO:0000256" key="1">
    <source>
        <dbReference type="SAM" id="SignalP"/>
    </source>
</evidence>
<name>A0A2V4A0S4_9BACT</name>
<dbReference type="Pfam" id="PF18950">
    <property type="entry name" value="DUF5694"/>
    <property type="match status" value="1"/>
</dbReference>
<evidence type="ECO:0000313" key="3">
    <source>
        <dbReference type="Proteomes" id="UP000248079"/>
    </source>
</evidence>
<feature type="signal peptide" evidence="1">
    <location>
        <begin position="1"/>
        <end position="20"/>
    </location>
</feature>
<dbReference type="OrthoDB" id="7403447at2"/>
<comment type="caution">
    <text evidence="2">The sequence shown here is derived from an EMBL/GenBank/DDBJ whole genome shotgun (WGS) entry which is preliminary data.</text>
</comment>
<reference evidence="2 3" key="1">
    <citation type="submission" date="2018-05" db="EMBL/GenBank/DDBJ databases">
        <title>Marinifilum breve JC075T sp. nov., a marine bacterium isolated from Yongle Blue Hole in the South China Sea.</title>
        <authorList>
            <person name="Fu T."/>
        </authorList>
    </citation>
    <scope>NUCLEOTIDE SEQUENCE [LARGE SCALE GENOMIC DNA]</scope>
    <source>
        <strain evidence="2 3">JC075</strain>
    </source>
</reference>
<dbReference type="AlphaFoldDB" id="A0A2V4A0S4"/>
<evidence type="ECO:0000313" key="2">
    <source>
        <dbReference type="EMBL" id="PXY01447.1"/>
    </source>
</evidence>
<accession>A0A2V4A0S4</accession>
<dbReference type="EMBL" id="QFLI01000003">
    <property type="protein sequence ID" value="PXY01447.1"/>
    <property type="molecule type" value="Genomic_DNA"/>
</dbReference>
<evidence type="ECO:0008006" key="4">
    <source>
        <dbReference type="Google" id="ProtNLM"/>
    </source>
</evidence>
<protein>
    <recommendedName>
        <fullName evidence="4">Haem-binding uptake Tiki superfamily ChaN domain-containing protein</fullName>
    </recommendedName>
</protein>
<sequence>MKKHTFLLIAFLAIANLIYAQTEKEVSKVYVLGTTHSNHLVSDFAYTLKDVENVIETIKPNLICIEMTPEALGSDYEGYFPPENSVIIEFAKQHGIKLCPVDWRYNLKEEPETKALSAEAKKRIQATRGKVDQLAIGYLTQNNWENYFDFIQNNKEFQQAIKEQHDTKIELLGEESDGYWISRNNKIVENLKQSIEENQAKTVLVSIGLHHKYILEELLAANANVRVKEMPSYETSENSKVSDAVIKRWQRNLDKLNEMLNDEEVSEVFKNKIKQSHRIKELNDFISSEGVAKIEIRHMFEGEK</sequence>
<dbReference type="RefSeq" id="WP_110360259.1">
    <property type="nucleotide sequence ID" value="NZ_QFLI01000003.1"/>
</dbReference>
<proteinExistence type="predicted"/>
<gene>
    <name evidence="2" type="ORF">DF185_08150</name>
</gene>
<keyword evidence="1" id="KW-0732">Signal</keyword>
<keyword evidence="3" id="KW-1185">Reference proteome</keyword>
<organism evidence="2 3">
    <name type="scientific">Marinifilum breve</name>
    <dbReference type="NCBI Taxonomy" id="2184082"/>
    <lineage>
        <taxon>Bacteria</taxon>
        <taxon>Pseudomonadati</taxon>
        <taxon>Bacteroidota</taxon>
        <taxon>Bacteroidia</taxon>
        <taxon>Marinilabiliales</taxon>
        <taxon>Marinifilaceae</taxon>
    </lineage>
</organism>